<evidence type="ECO:0000313" key="8">
    <source>
        <dbReference type="EMBL" id="SIS39837.1"/>
    </source>
</evidence>
<reference evidence="9" key="1">
    <citation type="submission" date="2017-01" db="EMBL/GenBank/DDBJ databases">
        <authorList>
            <person name="Varghese N."/>
            <person name="Submissions S."/>
        </authorList>
    </citation>
    <scope>NUCLEOTIDE SEQUENCE [LARGE SCALE GENOMIC DNA]</scope>
    <source>
        <strain evidence="9">DSM 23127</strain>
    </source>
</reference>
<sequence length="240" mass="27120">MANPEQLIYINLTSGVERELFPIIWKAFGSSMSVLGLALLLSFVAASVWTFMLWMAPSKVSRGVRSVTSLLSTIPDVMYVLSAQLVMVWVYTTFDWRAIAFTGAGTNEAILLPAVVLSILPSIYFLHSMLDFIDEESREDYYSLAVSKGLPKPYILLRHISRNVMVKFVYQGKFIIGLTVSNLFIVEYLFNNFGMTSFLIEYVQPPVFFVTAMLFFIPIYVALKLVEVLVYVTTKQGVDI</sequence>
<evidence type="ECO:0000256" key="7">
    <source>
        <dbReference type="SAM" id="Phobius"/>
    </source>
</evidence>
<accession>A0A1N7IS36</accession>
<dbReference type="SUPFAM" id="SSF161098">
    <property type="entry name" value="MetI-like"/>
    <property type="match status" value="1"/>
</dbReference>
<dbReference type="Proteomes" id="UP000187608">
    <property type="component" value="Unassembled WGS sequence"/>
</dbReference>
<dbReference type="PANTHER" id="PTHR30465:SF44">
    <property type="entry name" value="ABC-TYPE DIPEPTIDE_OLIGOPEPTIDE TRANSPORT SYSTEM, PERMEASE COMPONENT"/>
    <property type="match status" value="1"/>
</dbReference>
<evidence type="ECO:0000256" key="3">
    <source>
        <dbReference type="ARBA" id="ARBA00022475"/>
    </source>
</evidence>
<feature type="transmembrane region" description="Helical" evidence="7">
    <location>
        <begin position="34"/>
        <end position="55"/>
    </location>
</feature>
<dbReference type="GO" id="GO:0005886">
    <property type="term" value="C:plasma membrane"/>
    <property type="evidence" value="ECO:0007669"/>
    <property type="project" value="UniProtKB-SubCell"/>
</dbReference>
<dbReference type="Gene3D" id="1.10.3720.10">
    <property type="entry name" value="MetI-like"/>
    <property type="match status" value="1"/>
</dbReference>
<organism evidence="8 9">
    <name type="scientific">Salimicrobium flavidum</name>
    <dbReference type="NCBI Taxonomy" id="570947"/>
    <lineage>
        <taxon>Bacteria</taxon>
        <taxon>Bacillati</taxon>
        <taxon>Bacillota</taxon>
        <taxon>Bacilli</taxon>
        <taxon>Bacillales</taxon>
        <taxon>Bacillaceae</taxon>
        <taxon>Salimicrobium</taxon>
    </lineage>
</organism>
<dbReference type="STRING" id="570947.SAMN05421687_10267"/>
<keyword evidence="3" id="KW-1003">Cell membrane</keyword>
<proteinExistence type="predicted"/>
<evidence type="ECO:0000256" key="6">
    <source>
        <dbReference type="ARBA" id="ARBA00023136"/>
    </source>
</evidence>
<keyword evidence="5 7" id="KW-1133">Transmembrane helix</keyword>
<feature type="transmembrane region" description="Helical" evidence="7">
    <location>
        <begin position="168"/>
        <end position="190"/>
    </location>
</feature>
<feature type="transmembrane region" description="Helical" evidence="7">
    <location>
        <begin position="110"/>
        <end position="130"/>
    </location>
</feature>
<comment type="subcellular location">
    <subcellularLocation>
        <location evidence="1">Cell membrane</location>
        <topology evidence="1">Multi-pass membrane protein</topology>
    </subcellularLocation>
</comment>
<protein>
    <submittedName>
        <fullName evidence="8">ABC-type dipeptide/oligopeptide/nickel transport system, permease component</fullName>
    </submittedName>
</protein>
<dbReference type="PANTHER" id="PTHR30465">
    <property type="entry name" value="INNER MEMBRANE ABC TRANSPORTER"/>
    <property type="match status" value="1"/>
</dbReference>
<evidence type="ECO:0000256" key="1">
    <source>
        <dbReference type="ARBA" id="ARBA00004651"/>
    </source>
</evidence>
<keyword evidence="4 7" id="KW-0812">Transmembrane</keyword>
<keyword evidence="6 7" id="KW-0472">Membrane</keyword>
<keyword evidence="2" id="KW-0813">Transport</keyword>
<dbReference type="AlphaFoldDB" id="A0A1N7IS36"/>
<feature type="transmembrane region" description="Helical" evidence="7">
    <location>
        <begin position="67"/>
        <end position="90"/>
    </location>
</feature>
<name>A0A1N7IS36_9BACI</name>
<evidence type="ECO:0000256" key="5">
    <source>
        <dbReference type="ARBA" id="ARBA00022989"/>
    </source>
</evidence>
<gene>
    <name evidence="8" type="ORF">SAMN05421687_10267</name>
</gene>
<keyword evidence="9" id="KW-1185">Reference proteome</keyword>
<evidence type="ECO:0000256" key="2">
    <source>
        <dbReference type="ARBA" id="ARBA00022448"/>
    </source>
</evidence>
<evidence type="ECO:0000313" key="9">
    <source>
        <dbReference type="Proteomes" id="UP000187608"/>
    </source>
</evidence>
<evidence type="ECO:0000256" key="4">
    <source>
        <dbReference type="ARBA" id="ARBA00022692"/>
    </source>
</evidence>
<feature type="transmembrane region" description="Helical" evidence="7">
    <location>
        <begin position="202"/>
        <end position="223"/>
    </location>
</feature>
<dbReference type="InterPro" id="IPR035906">
    <property type="entry name" value="MetI-like_sf"/>
</dbReference>
<dbReference type="EMBL" id="FTOC01000002">
    <property type="protein sequence ID" value="SIS39837.1"/>
    <property type="molecule type" value="Genomic_DNA"/>
</dbReference>